<dbReference type="PIRSF" id="PIRSF038994">
    <property type="entry name" value="NagA"/>
    <property type="match status" value="1"/>
</dbReference>
<keyword evidence="5" id="KW-0378">Hydrolase</keyword>
<feature type="active site" description="Proton donor/acceptor" evidence="8">
    <location>
        <position position="308"/>
    </location>
</feature>
<dbReference type="GO" id="GO:0046872">
    <property type="term" value="F:metal ion binding"/>
    <property type="evidence" value="ECO:0007669"/>
    <property type="project" value="UniProtKB-KW"/>
</dbReference>
<feature type="domain" description="Amidohydrolase-related" evidence="11">
    <location>
        <begin position="76"/>
        <end position="407"/>
    </location>
</feature>
<evidence type="ECO:0000256" key="1">
    <source>
        <dbReference type="ARBA" id="ARBA00010716"/>
    </source>
</evidence>
<feature type="binding site" evidence="9">
    <location>
        <begin position="253"/>
        <end position="254"/>
    </location>
    <ligand>
        <name>substrate</name>
    </ligand>
</feature>
<evidence type="ECO:0000313" key="13">
    <source>
        <dbReference type="Proteomes" id="UP000789706"/>
    </source>
</evidence>
<dbReference type="OrthoDB" id="10264777at2759"/>
<feature type="binding site" evidence="10">
    <location>
        <position position="159"/>
    </location>
    <ligand>
        <name>Zn(2+)</name>
        <dbReference type="ChEBI" id="CHEBI:29105"/>
    </ligand>
</feature>
<dbReference type="CDD" id="cd00854">
    <property type="entry name" value="NagA"/>
    <property type="match status" value="1"/>
</dbReference>
<evidence type="ECO:0000256" key="10">
    <source>
        <dbReference type="PIRSR" id="PIRSR038994-3"/>
    </source>
</evidence>
<evidence type="ECO:0000256" key="4">
    <source>
        <dbReference type="ARBA" id="ARBA00022723"/>
    </source>
</evidence>
<evidence type="ECO:0000256" key="7">
    <source>
        <dbReference type="ARBA" id="ARBA00047647"/>
    </source>
</evidence>
<dbReference type="Gene3D" id="2.30.40.10">
    <property type="entry name" value="Urease, subunit C, domain 1"/>
    <property type="match status" value="1"/>
</dbReference>
<evidence type="ECO:0000256" key="5">
    <source>
        <dbReference type="ARBA" id="ARBA00022801"/>
    </source>
</evidence>
<evidence type="ECO:0000259" key="11">
    <source>
        <dbReference type="Pfam" id="PF01979"/>
    </source>
</evidence>
<evidence type="ECO:0000256" key="3">
    <source>
        <dbReference type="ARBA" id="ARBA00018029"/>
    </source>
</evidence>
<reference evidence="12" key="1">
    <citation type="submission" date="2021-06" db="EMBL/GenBank/DDBJ databases">
        <authorList>
            <person name="Kallberg Y."/>
            <person name="Tangrot J."/>
            <person name="Rosling A."/>
        </authorList>
    </citation>
    <scope>NUCLEOTIDE SEQUENCE</scope>
    <source>
        <strain evidence="12">AZ414A</strain>
    </source>
</reference>
<keyword evidence="13" id="KW-1185">Reference proteome</keyword>
<dbReference type="EMBL" id="CAJVPK010000392">
    <property type="protein sequence ID" value="CAG8503814.1"/>
    <property type="molecule type" value="Genomic_DNA"/>
</dbReference>
<protein>
    <recommendedName>
        <fullName evidence="3">N-acetylglucosamine-6-phosphate deacetylase</fullName>
        <ecNumber evidence="2">3.5.1.25</ecNumber>
    </recommendedName>
</protein>
<comment type="catalytic activity">
    <reaction evidence="7">
        <text>N-acetyl-D-glucosamine 6-phosphate + H2O = D-glucosamine 6-phosphate + acetate</text>
        <dbReference type="Rhea" id="RHEA:22936"/>
        <dbReference type="ChEBI" id="CHEBI:15377"/>
        <dbReference type="ChEBI" id="CHEBI:30089"/>
        <dbReference type="ChEBI" id="CHEBI:57513"/>
        <dbReference type="ChEBI" id="CHEBI:58725"/>
        <dbReference type="EC" id="3.5.1.25"/>
    </reaction>
</comment>
<dbReference type="SUPFAM" id="SSF51338">
    <property type="entry name" value="Composite domain of metallo-dependent hydrolases"/>
    <property type="match status" value="1"/>
</dbReference>
<dbReference type="NCBIfam" id="TIGR00221">
    <property type="entry name" value="nagA"/>
    <property type="match status" value="1"/>
</dbReference>
<evidence type="ECO:0000313" key="12">
    <source>
        <dbReference type="EMBL" id="CAG8503814.1"/>
    </source>
</evidence>
<name>A0A9N8ZQL4_9GLOM</name>
<dbReference type="InterPro" id="IPR011059">
    <property type="entry name" value="Metal-dep_hydrolase_composite"/>
</dbReference>
<dbReference type="EC" id="3.5.1.25" evidence="2"/>
<dbReference type="PANTHER" id="PTHR11113">
    <property type="entry name" value="N-ACETYLGLUCOSAMINE-6-PHOSPHATE DEACETYLASE"/>
    <property type="match status" value="1"/>
</dbReference>
<dbReference type="Proteomes" id="UP000789706">
    <property type="component" value="Unassembled WGS sequence"/>
</dbReference>
<dbReference type="PANTHER" id="PTHR11113:SF14">
    <property type="entry name" value="N-ACETYLGLUCOSAMINE-6-PHOSPHATE DEACETYLASE"/>
    <property type="match status" value="1"/>
</dbReference>
<evidence type="ECO:0000256" key="6">
    <source>
        <dbReference type="ARBA" id="ARBA00023277"/>
    </source>
</evidence>
<dbReference type="FunFam" id="3.20.20.140:FF:000065">
    <property type="entry name" value="N-acetylglucosamine-6-phosphate deacetylase"/>
    <property type="match status" value="1"/>
</dbReference>
<dbReference type="InterPro" id="IPR003764">
    <property type="entry name" value="GlcNAc_6-P_deAcase"/>
</dbReference>
<evidence type="ECO:0000256" key="8">
    <source>
        <dbReference type="PIRSR" id="PIRSR038994-1"/>
    </source>
</evidence>
<dbReference type="GO" id="GO:0008448">
    <property type="term" value="F:N-acetylglucosamine-6-phosphate deacetylase activity"/>
    <property type="evidence" value="ECO:0007669"/>
    <property type="project" value="UniProtKB-EC"/>
</dbReference>
<dbReference type="SUPFAM" id="SSF51556">
    <property type="entry name" value="Metallo-dependent hydrolases"/>
    <property type="match status" value="1"/>
</dbReference>
<proteinExistence type="inferred from homology"/>
<feature type="binding site" evidence="10">
    <location>
        <position position="250"/>
    </location>
    <ligand>
        <name>Zn(2+)</name>
        <dbReference type="ChEBI" id="CHEBI:29105"/>
    </ligand>
</feature>
<dbReference type="Pfam" id="PF01979">
    <property type="entry name" value="Amidohydro_1"/>
    <property type="match status" value="1"/>
</dbReference>
<keyword evidence="4 10" id="KW-0479">Metal-binding</keyword>
<keyword evidence="6" id="KW-0119">Carbohydrate metabolism</keyword>
<feature type="binding site" evidence="9">
    <location>
        <position position="261"/>
    </location>
    <ligand>
        <name>substrate</name>
    </ligand>
</feature>
<feature type="binding site" evidence="9">
    <location>
        <begin position="342"/>
        <end position="344"/>
    </location>
    <ligand>
        <name>substrate</name>
    </ligand>
</feature>
<feature type="binding site" evidence="9">
    <location>
        <position position="170"/>
    </location>
    <ligand>
        <name>substrate</name>
    </ligand>
</feature>
<comment type="cofactor">
    <cofactor evidence="10">
        <name>a divalent metal cation</name>
        <dbReference type="ChEBI" id="CHEBI:60240"/>
    </cofactor>
    <text evidence="10">Binds 1 divalent metal cation per subunit.</text>
</comment>
<dbReference type="GO" id="GO:0006046">
    <property type="term" value="P:N-acetylglucosamine catabolic process"/>
    <property type="evidence" value="ECO:0007669"/>
    <property type="project" value="TreeGrafter"/>
</dbReference>
<accession>A0A9N8ZQL4</accession>
<dbReference type="InterPro" id="IPR032466">
    <property type="entry name" value="Metal_Hydrolase"/>
</dbReference>
<evidence type="ECO:0000256" key="2">
    <source>
        <dbReference type="ARBA" id="ARBA00011899"/>
    </source>
</evidence>
<dbReference type="AlphaFoldDB" id="A0A9N8ZQL4"/>
<comment type="similarity">
    <text evidence="1">Belongs to the metallo-dependent hydrolases superfamily. NagA family.</text>
</comment>
<organism evidence="12 13">
    <name type="scientific">Diversispora eburnea</name>
    <dbReference type="NCBI Taxonomy" id="1213867"/>
    <lineage>
        <taxon>Eukaryota</taxon>
        <taxon>Fungi</taxon>
        <taxon>Fungi incertae sedis</taxon>
        <taxon>Mucoromycota</taxon>
        <taxon>Glomeromycotina</taxon>
        <taxon>Glomeromycetes</taxon>
        <taxon>Diversisporales</taxon>
        <taxon>Diversisporaceae</taxon>
        <taxon>Diversispora</taxon>
    </lineage>
</organism>
<feature type="binding site" evidence="9">
    <location>
        <position position="286"/>
    </location>
    <ligand>
        <name>substrate</name>
    </ligand>
</feature>
<gene>
    <name evidence="12" type="ORF">DEBURN_LOCUS4815</name>
</gene>
<sequence length="442" mass="48377">MTDVMILTDGRYGQTEPKVDAPRLKKIINGRLIRDHEIIDNDVLYICNGKILNPQDCFFSSGKLPNEIIDAEGLLIAPGFIDIQINGAFGVDFSEWREEDHIKNGLDKVSKGLLNYGCTSFLPTLISSKPELYHKVLPLIKPRKGNINQGAEILGAHLEGPFIASNQYGAHDLLNVRTAPNGFSDFVDMYGLSCSSEGNDENQNIKLITVAPDVEGVLDSIKQLIKIGITVSIVAQAEEAIKRGANCITHLFNAMQQFHHRDPGIIGMLGTNYPRPYYGIICDGIHVHPNSIKIAYDSHPRGAILITDAMEAMGLPPGDYTLGDVPVRKSGKKVEVIENGKLAGSVLTMDECVRNFKKFTGCSIVEAIEAATLHPAELLGIDNVKGTLYPGADADLVFLDDDLRIVKCFIAGIEPAEDALQKRNSIWDIKNNWAPNNYDGGV</sequence>
<dbReference type="Gene3D" id="3.20.20.140">
    <property type="entry name" value="Metal-dependent hydrolases"/>
    <property type="match status" value="1"/>
</dbReference>
<comment type="caution">
    <text evidence="12">The sequence shown here is derived from an EMBL/GenBank/DDBJ whole genome shotgun (WGS) entry which is preliminary data.</text>
</comment>
<dbReference type="InterPro" id="IPR006680">
    <property type="entry name" value="Amidohydro-rel"/>
</dbReference>
<evidence type="ECO:0000256" key="9">
    <source>
        <dbReference type="PIRSR" id="PIRSR038994-2"/>
    </source>
</evidence>